<proteinExistence type="predicted"/>
<organism evidence="2 3">
    <name type="scientific">Cajanus cajan</name>
    <name type="common">Pigeon pea</name>
    <name type="synonym">Cajanus indicus</name>
    <dbReference type="NCBI Taxonomy" id="3821"/>
    <lineage>
        <taxon>Eukaryota</taxon>
        <taxon>Viridiplantae</taxon>
        <taxon>Streptophyta</taxon>
        <taxon>Embryophyta</taxon>
        <taxon>Tracheophyta</taxon>
        <taxon>Spermatophyta</taxon>
        <taxon>Magnoliopsida</taxon>
        <taxon>eudicotyledons</taxon>
        <taxon>Gunneridae</taxon>
        <taxon>Pentapetalae</taxon>
        <taxon>rosids</taxon>
        <taxon>fabids</taxon>
        <taxon>Fabales</taxon>
        <taxon>Fabaceae</taxon>
        <taxon>Papilionoideae</taxon>
        <taxon>50 kb inversion clade</taxon>
        <taxon>NPAAA clade</taxon>
        <taxon>indigoferoid/millettioid clade</taxon>
        <taxon>Phaseoleae</taxon>
        <taxon>Cajanus</taxon>
    </lineage>
</organism>
<name>A0A151QZZ4_CAJCA</name>
<accession>A0A151QZZ4</accession>
<feature type="compositionally biased region" description="Basic residues" evidence="1">
    <location>
        <begin position="103"/>
        <end position="114"/>
    </location>
</feature>
<feature type="compositionally biased region" description="Basic and acidic residues" evidence="1">
    <location>
        <begin position="123"/>
        <end position="140"/>
    </location>
</feature>
<dbReference type="PANTHER" id="PTHR33871">
    <property type="entry name" value="OS05G0503100 PROTEIN-RELATED"/>
    <property type="match status" value="1"/>
</dbReference>
<dbReference type="OMA" id="NTTHEVH"/>
<evidence type="ECO:0000313" key="3">
    <source>
        <dbReference type="Proteomes" id="UP000075243"/>
    </source>
</evidence>
<gene>
    <name evidence="2" type="ORF">KK1_043120</name>
</gene>
<dbReference type="AlphaFoldDB" id="A0A151QZZ4"/>
<protein>
    <submittedName>
        <fullName evidence="2">Uncharacterized protein</fullName>
    </submittedName>
</protein>
<evidence type="ECO:0000256" key="1">
    <source>
        <dbReference type="SAM" id="MobiDB-lite"/>
    </source>
</evidence>
<dbReference type="PANTHER" id="PTHR33871:SF22">
    <property type="match status" value="1"/>
</dbReference>
<dbReference type="EMBL" id="KQ484311">
    <property type="protein sequence ID" value="KYP35829.1"/>
    <property type="molecule type" value="Genomic_DNA"/>
</dbReference>
<feature type="region of interest" description="Disordered" evidence="1">
    <location>
        <begin position="1"/>
        <end position="202"/>
    </location>
</feature>
<feature type="compositionally biased region" description="Polar residues" evidence="1">
    <location>
        <begin position="193"/>
        <end position="202"/>
    </location>
</feature>
<feature type="compositionally biased region" description="Polar residues" evidence="1">
    <location>
        <begin position="1"/>
        <end position="37"/>
    </location>
</feature>
<dbReference type="Gramene" id="C.cajan_41695.t">
    <property type="protein sequence ID" value="C.cajan_41695.t"/>
    <property type="gene ID" value="C.cajan_41695"/>
</dbReference>
<sequence>MGCCFSTPNTKQPQKGQNVPKHQQQPHLGSHEQNCTIPQPIEEETVKEVLSETPISKPQQVPILTPQTKTQLPVVQNPKVPVKKAFSTTTTVTENREDEATSKRSKGIRNRKRSCAVDGNRIGARERRTQSPARKPEIPARPRPVRRREPDHPHRHSGGAPVRRSRPLSCADRSQLRPTGRGGRRVPAAKGVTQENDGVSVQESLENPHVSLECFIFL</sequence>
<keyword evidence="3" id="KW-1185">Reference proteome</keyword>
<feature type="compositionally biased region" description="Low complexity" evidence="1">
    <location>
        <begin position="73"/>
        <end position="84"/>
    </location>
</feature>
<dbReference type="Proteomes" id="UP000075243">
    <property type="component" value="Unassembled WGS sequence"/>
</dbReference>
<reference evidence="2" key="1">
    <citation type="journal article" date="2012" name="Nat. Biotechnol.">
        <title>Draft genome sequence of pigeonpea (Cajanus cajan), an orphan legume crop of resource-poor farmers.</title>
        <authorList>
            <person name="Varshney R.K."/>
            <person name="Chen W."/>
            <person name="Li Y."/>
            <person name="Bharti A.K."/>
            <person name="Saxena R.K."/>
            <person name="Schlueter J.A."/>
            <person name="Donoghue M.T."/>
            <person name="Azam S."/>
            <person name="Fan G."/>
            <person name="Whaley A.M."/>
            <person name="Farmer A.D."/>
            <person name="Sheridan J."/>
            <person name="Iwata A."/>
            <person name="Tuteja R."/>
            <person name="Penmetsa R.V."/>
            <person name="Wu W."/>
            <person name="Upadhyaya H.D."/>
            <person name="Yang S.P."/>
            <person name="Shah T."/>
            <person name="Saxena K.B."/>
            <person name="Michael T."/>
            <person name="McCombie W.R."/>
            <person name="Yang B."/>
            <person name="Zhang G."/>
            <person name="Yang H."/>
            <person name="Wang J."/>
            <person name="Spillane C."/>
            <person name="Cook D.R."/>
            <person name="May G.D."/>
            <person name="Xu X."/>
            <person name="Jackson S.A."/>
        </authorList>
    </citation>
    <scope>NUCLEOTIDE SEQUENCE [LARGE SCALE GENOMIC DNA]</scope>
</reference>
<evidence type="ECO:0000313" key="2">
    <source>
        <dbReference type="EMBL" id="KYP35829.1"/>
    </source>
</evidence>